<dbReference type="Gene3D" id="3.30.200.20">
    <property type="entry name" value="Phosphorylase Kinase, domain 1"/>
    <property type="match status" value="1"/>
</dbReference>
<dbReference type="Proteomes" id="UP000007635">
    <property type="component" value="Chromosome XIII"/>
</dbReference>
<accession>A0AAQ4QBQ3</accession>
<dbReference type="GO" id="GO:0004674">
    <property type="term" value="F:protein serine/threonine kinase activity"/>
    <property type="evidence" value="ECO:0007669"/>
    <property type="project" value="UniProtKB-KW"/>
</dbReference>
<dbReference type="InterPro" id="IPR000595">
    <property type="entry name" value="cNMP-bd_dom"/>
</dbReference>
<dbReference type="CDD" id="cd00038">
    <property type="entry name" value="CAP_ED"/>
    <property type="match status" value="1"/>
</dbReference>
<evidence type="ECO:0000256" key="1">
    <source>
        <dbReference type="ARBA" id="ARBA00022527"/>
    </source>
</evidence>
<dbReference type="InterPro" id="IPR011009">
    <property type="entry name" value="Kinase-like_dom_sf"/>
</dbReference>
<name>A0AAQ4QBQ3_GASAC</name>
<dbReference type="InterPro" id="IPR018490">
    <property type="entry name" value="cNMP-bd_dom_sf"/>
</dbReference>
<evidence type="ECO:0000313" key="8">
    <source>
        <dbReference type="Proteomes" id="UP000007635"/>
    </source>
</evidence>
<feature type="domain" description="Cyclic nucleotide-binding" evidence="6">
    <location>
        <begin position="9"/>
        <end position="83"/>
    </location>
</feature>
<dbReference type="CTD" id="100535807"/>
<dbReference type="PANTHER" id="PTHR24353">
    <property type="entry name" value="CYCLIC NUCLEOTIDE-DEPENDENT PROTEIN KINASE"/>
    <property type="match status" value="1"/>
</dbReference>
<dbReference type="AlphaFoldDB" id="A0AAQ4QBQ3"/>
<dbReference type="PROSITE" id="PS50042">
    <property type="entry name" value="CNMP_BINDING_3"/>
    <property type="match status" value="1"/>
</dbReference>
<evidence type="ECO:0000313" key="7">
    <source>
        <dbReference type="Ensembl" id="ENSGACP00000048669.1"/>
    </source>
</evidence>
<keyword evidence="4" id="KW-0418">Kinase</keyword>
<evidence type="ECO:0000256" key="4">
    <source>
        <dbReference type="ARBA" id="ARBA00022777"/>
    </source>
</evidence>
<reference evidence="7" key="3">
    <citation type="submission" date="2025-09" db="UniProtKB">
        <authorList>
            <consortium name="Ensembl"/>
        </authorList>
    </citation>
    <scope>IDENTIFICATION</scope>
</reference>
<dbReference type="PANTHER" id="PTHR24353:SF68">
    <property type="match status" value="1"/>
</dbReference>
<protein>
    <recommendedName>
        <fullName evidence="6">Cyclic nucleotide-binding domain-containing protein</fullName>
    </recommendedName>
</protein>
<organism evidence="7 8">
    <name type="scientific">Gasterosteus aculeatus aculeatus</name>
    <name type="common">three-spined stickleback</name>
    <dbReference type="NCBI Taxonomy" id="481459"/>
    <lineage>
        <taxon>Eukaryota</taxon>
        <taxon>Metazoa</taxon>
        <taxon>Chordata</taxon>
        <taxon>Craniata</taxon>
        <taxon>Vertebrata</taxon>
        <taxon>Euteleostomi</taxon>
        <taxon>Actinopterygii</taxon>
        <taxon>Neopterygii</taxon>
        <taxon>Teleostei</taxon>
        <taxon>Neoteleostei</taxon>
        <taxon>Acanthomorphata</taxon>
        <taxon>Eupercaria</taxon>
        <taxon>Perciformes</taxon>
        <taxon>Cottioidei</taxon>
        <taxon>Gasterosteales</taxon>
        <taxon>Gasterosteidae</taxon>
        <taxon>Gasterosteus</taxon>
    </lineage>
</organism>
<dbReference type="RefSeq" id="XP_040052125.1">
    <property type="nucleotide sequence ID" value="XM_040196191.1"/>
</dbReference>
<dbReference type="InterPro" id="IPR014710">
    <property type="entry name" value="RmlC-like_jellyroll"/>
</dbReference>
<keyword evidence="2" id="KW-0808">Transferase</keyword>
<keyword evidence="5" id="KW-0067">ATP-binding</keyword>
<evidence type="ECO:0000256" key="5">
    <source>
        <dbReference type="ARBA" id="ARBA00022840"/>
    </source>
</evidence>
<keyword evidence="1" id="KW-0723">Serine/threonine-protein kinase</keyword>
<proteinExistence type="predicted"/>
<sequence length="216" mass="24443">MELLTSIPFLQSLPDHVIMKASALMKQTRYTGGDDILRQGATGDKFYILSKGQVKVTERKPGHAQQIVLCELSERQRFGEEALSGAFRDVIDGLVFDSSREVRHRPESKIESEKDADLFSSPTISDFQIICTVAVGEFGHVDLVQVKSNIKCLYATRVLKNKLILSNIQQQHILREERTLTEAHCPFIARDQPLRETGLEKWGQGHAEAQVRREIQ</sequence>
<keyword evidence="8" id="KW-1185">Reference proteome</keyword>
<reference evidence="7" key="2">
    <citation type="submission" date="2025-08" db="UniProtKB">
        <authorList>
            <consortium name="Ensembl"/>
        </authorList>
    </citation>
    <scope>IDENTIFICATION</scope>
</reference>
<evidence type="ECO:0000259" key="6">
    <source>
        <dbReference type="PROSITE" id="PS50042"/>
    </source>
</evidence>
<dbReference type="Pfam" id="PF00027">
    <property type="entry name" value="cNMP_binding"/>
    <property type="match status" value="1"/>
</dbReference>
<dbReference type="GeneID" id="120831060"/>
<evidence type="ECO:0000256" key="3">
    <source>
        <dbReference type="ARBA" id="ARBA00022741"/>
    </source>
</evidence>
<dbReference type="SUPFAM" id="SSF51206">
    <property type="entry name" value="cAMP-binding domain-like"/>
    <property type="match status" value="1"/>
</dbReference>
<evidence type="ECO:0000256" key="2">
    <source>
        <dbReference type="ARBA" id="ARBA00022679"/>
    </source>
</evidence>
<dbReference type="Ensembl" id="ENSGACT00000036533.1">
    <property type="protein sequence ID" value="ENSGACP00000048669.1"/>
    <property type="gene ID" value="ENSGACG00000010866.2"/>
</dbReference>
<dbReference type="Gene3D" id="2.60.120.10">
    <property type="entry name" value="Jelly Rolls"/>
    <property type="match status" value="1"/>
</dbReference>
<reference evidence="7 8" key="1">
    <citation type="journal article" date="2021" name="G3 (Bethesda)">
        <title>Improved contiguity of the threespine stickleback genome using long-read sequencing.</title>
        <authorList>
            <person name="Nath S."/>
            <person name="Shaw D.E."/>
            <person name="White M.A."/>
        </authorList>
    </citation>
    <scope>NUCLEOTIDE SEQUENCE [LARGE SCALE GENOMIC DNA]</scope>
    <source>
        <strain evidence="7 8">Lake Benthic</strain>
    </source>
</reference>
<dbReference type="GO" id="GO:0005524">
    <property type="term" value="F:ATP binding"/>
    <property type="evidence" value="ECO:0007669"/>
    <property type="project" value="UniProtKB-KW"/>
</dbReference>
<dbReference type="SUPFAM" id="SSF56112">
    <property type="entry name" value="Protein kinase-like (PK-like)"/>
    <property type="match status" value="1"/>
</dbReference>
<dbReference type="GeneTree" id="ENSGT00940000154704"/>
<dbReference type="SMART" id="SM00100">
    <property type="entry name" value="cNMP"/>
    <property type="match status" value="1"/>
</dbReference>
<keyword evidence="3" id="KW-0547">Nucleotide-binding</keyword>